<dbReference type="RefSeq" id="WP_165616883.1">
    <property type="nucleotide sequence ID" value="NZ_FNEJ01000020.1"/>
</dbReference>
<feature type="signal peptide" evidence="2">
    <location>
        <begin position="1"/>
        <end position="26"/>
    </location>
</feature>
<evidence type="ECO:0008006" key="5">
    <source>
        <dbReference type="Google" id="ProtNLM"/>
    </source>
</evidence>
<name>A0A1G8RHG0_9RHOB</name>
<dbReference type="InterPro" id="IPR052022">
    <property type="entry name" value="26kDa_periplasmic_antigen"/>
</dbReference>
<keyword evidence="2" id="KW-0732">Signal</keyword>
<accession>A0A1G8RHG0</accession>
<reference evidence="3 4" key="1">
    <citation type="submission" date="2016-10" db="EMBL/GenBank/DDBJ databases">
        <authorList>
            <person name="de Groot N.N."/>
        </authorList>
    </citation>
    <scope>NUCLEOTIDE SEQUENCE [LARGE SCALE GENOMIC DNA]</scope>
    <source>
        <strain evidence="3 4">DSM 26424</strain>
    </source>
</reference>
<dbReference type="STRING" id="555512.SAMN04487993_102034"/>
<dbReference type="EMBL" id="FNEJ01000020">
    <property type="protein sequence ID" value="SDJ16446.1"/>
    <property type="molecule type" value="Genomic_DNA"/>
</dbReference>
<protein>
    <recommendedName>
        <fullName evidence="5">26 kDa periplasmic immunogenic protein</fullName>
    </recommendedName>
</protein>
<dbReference type="AlphaFoldDB" id="A0A1G8RHG0"/>
<evidence type="ECO:0000256" key="2">
    <source>
        <dbReference type="SAM" id="SignalP"/>
    </source>
</evidence>
<evidence type="ECO:0000313" key="4">
    <source>
        <dbReference type="Proteomes" id="UP000199093"/>
    </source>
</evidence>
<proteinExistence type="predicted"/>
<sequence>MRMIPRPAALLTAACLVGLAPLAATAQPTPPDAPRLTVTGDGSATATPDMATISLGITAENPEAGVAMDTASQAAEAILARLDTLGIEPRDRQTSDLSLQPLWAGGYDSAEDRRITGYEARNTLTVRVRDLEKLGDVLQAVLEDGANQLSGLSFGLQNPDPVLEAARRDAVADAMARAQVLAEAAGVSLGRVLSISEGGGGYAPPAPMMEMRAASVPVAAGEAELSSSVTMEFALGE</sequence>
<dbReference type="Pfam" id="PF04402">
    <property type="entry name" value="SIMPL"/>
    <property type="match status" value="1"/>
</dbReference>
<keyword evidence="4" id="KW-1185">Reference proteome</keyword>
<dbReference type="PANTHER" id="PTHR34387">
    <property type="entry name" value="SLR1258 PROTEIN"/>
    <property type="match status" value="1"/>
</dbReference>
<dbReference type="Proteomes" id="UP000199093">
    <property type="component" value="Unassembled WGS sequence"/>
</dbReference>
<gene>
    <name evidence="3" type="ORF">SAMN04487993_102034</name>
</gene>
<dbReference type="InterPro" id="IPR007497">
    <property type="entry name" value="SIMPL/DUF541"/>
</dbReference>
<organism evidence="3 4">
    <name type="scientific">Salipiger marinus</name>
    <dbReference type="NCBI Taxonomy" id="555512"/>
    <lineage>
        <taxon>Bacteria</taxon>
        <taxon>Pseudomonadati</taxon>
        <taxon>Pseudomonadota</taxon>
        <taxon>Alphaproteobacteria</taxon>
        <taxon>Rhodobacterales</taxon>
        <taxon>Roseobacteraceae</taxon>
        <taxon>Salipiger</taxon>
    </lineage>
</organism>
<evidence type="ECO:0000256" key="1">
    <source>
        <dbReference type="SAM" id="MobiDB-lite"/>
    </source>
</evidence>
<dbReference type="Gene3D" id="3.30.70.2970">
    <property type="entry name" value="Protein of unknown function (DUF541), domain 2"/>
    <property type="match status" value="1"/>
</dbReference>
<dbReference type="Gene3D" id="3.30.110.170">
    <property type="entry name" value="Protein of unknown function (DUF541), domain 1"/>
    <property type="match status" value="1"/>
</dbReference>
<dbReference type="PANTHER" id="PTHR34387:SF1">
    <property type="entry name" value="PERIPLASMIC IMMUNOGENIC PROTEIN"/>
    <property type="match status" value="1"/>
</dbReference>
<feature type="chain" id="PRO_5011586203" description="26 kDa periplasmic immunogenic protein" evidence="2">
    <location>
        <begin position="27"/>
        <end position="237"/>
    </location>
</feature>
<dbReference type="GO" id="GO:0006974">
    <property type="term" value="P:DNA damage response"/>
    <property type="evidence" value="ECO:0007669"/>
    <property type="project" value="TreeGrafter"/>
</dbReference>
<feature type="region of interest" description="Disordered" evidence="1">
    <location>
        <begin position="25"/>
        <end position="45"/>
    </location>
</feature>
<evidence type="ECO:0000313" key="3">
    <source>
        <dbReference type="EMBL" id="SDJ16446.1"/>
    </source>
</evidence>